<proteinExistence type="predicted"/>
<dbReference type="RefSeq" id="WP_080820910.1">
    <property type="nucleotide sequence ID" value="NZ_LT009749.1"/>
</dbReference>
<reference evidence="1 2" key="1">
    <citation type="submission" date="2016-01" db="EMBL/GenBank/DDBJ databases">
        <authorList>
            <person name="Oliw E.H."/>
        </authorList>
    </citation>
    <scope>NUCLEOTIDE SEQUENCE [LARGE SCALE GENOMIC DNA]</scope>
    <source>
        <strain evidence="1 2">Zutra 3-1</strain>
    </source>
</reference>
<organism evidence="1 2">
    <name type="scientific">Agrobacterium deltaense Zutra 3/1</name>
    <dbReference type="NCBI Taxonomy" id="1183427"/>
    <lineage>
        <taxon>Bacteria</taxon>
        <taxon>Pseudomonadati</taxon>
        <taxon>Pseudomonadota</taxon>
        <taxon>Alphaproteobacteria</taxon>
        <taxon>Hyphomicrobiales</taxon>
        <taxon>Rhizobiaceae</taxon>
        <taxon>Rhizobium/Agrobacterium group</taxon>
        <taxon>Agrobacterium</taxon>
    </lineage>
</organism>
<accession>A0A1S7RTF1</accession>
<evidence type="ECO:0000313" key="1">
    <source>
        <dbReference type="EMBL" id="CUX57300.1"/>
    </source>
</evidence>
<sequence>MSFQDDIQSLVGLPISASKYIYGSIFHLLFASADGEVKLICNGCQWALVDESGAIVLQDEAALSSGVIGGHFTGKRLRAAEISADALTLRFDDMVFHAFMTEEYHLDIHEGVALGSPEWRQLPEAARDSFVIVSRLRKTVGWEFSAYSNLAGVSWGAAYLAMQEASHGG</sequence>
<gene>
    <name evidence="1" type="ORF">AGR7C_Lc220151</name>
</gene>
<name>A0A1S7RTF1_9HYPH</name>
<dbReference type="AlphaFoldDB" id="A0A1S7RTF1"/>
<evidence type="ECO:0000313" key="2">
    <source>
        <dbReference type="Proteomes" id="UP000191987"/>
    </source>
</evidence>
<dbReference type="Proteomes" id="UP000191987">
    <property type="component" value="Unassembled WGS sequence"/>
</dbReference>
<protein>
    <submittedName>
        <fullName evidence="1">Uncharacterized protein</fullName>
    </submittedName>
</protein>
<dbReference type="EMBL" id="FBWG01000041">
    <property type="protein sequence ID" value="CUX57300.1"/>
    <property type="molecule type" value="Genomic_DNA"/>
</dbReference>